<proteinExistence type="predicted"/>
<name>A0A8H5AUK7_9AGAR</name>
<dbReference type="AlphaFoldDB" id="A0A8H5AUK7"/>
<evidence type="ECO:0000256" key="1">
    <source>
        <dbReference type="SAM" id="Phobius"/>
    </source>
</evidence>
<keyword evidence="1" id="KW-1133">Transmembrane helix</keyword>
<evidence type="ECO:0000313" key="2">
    <source>
        <dbReference type="EMBL" id="KAF5310823.1"/>
    </source>
</evidence>
<reference evidence="2 3" key="1">
    <citation type="journal article" date="2020" name="ISME J.">
        <title>Uncovering the hidden diversity of litter-decomposition mechanisms in mushroom-forming fungi.</title>
        <authorList>
            <person name="Floudas D."/>
            <person name="Bentzer J."/>
            <person name="Ahren D."/>
            <person name="Johansson T."/>
            <person name="Persson P."/>
            <person name="Tunlid A."/>
        </authorList>
    </citation>
    <scope>NUCLEOTIDE SEQUENCE [LARGE SCALE GENOMIC DNA]</scope>
    <source>
        <strain evidence="2 3">CBS 101986</strain>
    </source>
</reference>
<evidence type="ECO:0000313" key="3">
    <source>
        <dbReference type="Proteomes" id="UP000567179"/>
    </source>
</evidence>
<feature type="transmembrane region" description="Helical" evidence="1">
    <location>
        <begin position="135"/>
        <end position="156"/>
    </location>
</feature>
<keyword evidence="3" id="KW-1185">Reference proteome</keyword>
<keyword evidence="1" id="KW-0472">Membrane</keyword>
<organism evidence="2 3">
    <name type="scientific">Psilocybe cf. subviscida</name>
    <dbReference type="NCBI Taxonomy" id="2480587"/>
    <lineage>
        <taxon>Eukaryota</taxon>
        <taxon>Fungi</taxon>
        <taxon>Dikarya</taxon>
        <taxon>Basidiomycota</taxon>
        <taxon>Agaricomycotina</taxon>
        <taxon>Agaricomycetes</taxon>
        <taxon>Agaricomycetidae</taxon>
        <taxon>Agaricales</taxon>
        <taxon>Agaricineae</taxon>
        <taxon>Strophariaceae</taxon>
        <taxon>Psilocybe</taxon>
    </lineage>
</organism>
<gene>
    <name evidence="2" type="ORF">D9619_008021</name>
</gene>
<accession>A0A8H5AUK7</accession>
<keyword evidence="1" id="KW-0812">Transmembrane</keyword>
<dbReference type="EMBL" id="JAACJJ010000057">
    <property type="protein sequence ID" value="KAF5310823.1"/>
    <property type="molecule type" value="Genomic_DNA"/>
</dbReference>
<protein>
    <submittedName>
        <fullName evidence="2">Uncharacterized protein</fullName>
    </submittedName>
</protein>
<comment type="caution">
    <text evidence="2">The sequence shown here is derived from an EMBL/GenBank/DDBJ whole genome shotgun (WGS) entry which is preliminary data.</text>
</comment>
<dbReference type="Proteomes" id="UP000567179">
    <property type="component" value="Unassembled WGS sequence"/>
</dbReference>
<sequence length="281" mass="31509">MLPRRLCLHRSLDLNPRESVPSDLGPAWIGIASDGYNPADCIHLGPMRVISPIHFQSLFLFSSMNVEVVKDQSFFYIKASMLIRRLIPLALDTTSPQEIAWFRIVSQLRSASSFQTGAILQIASTSKLRLSSLSFIPSLSIFCLALTIALLVTAVVRPHLKKKHDMDLWHVGSAQCSDGWYPADSIHRPTVSVISLIHARIFRVSITLFHLLDYILSYTISIHLMCNLIPRHIASSIPPPRVERPSTRLSPLHLEQRLGPLARLDEHSRQAGVILQMISVC</sequence>